<reference evidence="3 4" key="1">
    <citation type="submission" date="2017-05" db="EMBL/GenBank/DDBJ databases">
        <title>The Genome Sequence of Candida krusei Ckrusei653.</title>
        <authorList>
            <person name="Cuomo C."/>
            <person name="Forche A."/>
            <person name="Young S."/>
            <person name="Abouelleil A."/>
            <person name="Cao P."/>
            <person name="Chapman S."/>
            <person name="Cusick C."/>
            <person name="Shea T."/>
            <person name="Nusbaum C."/>
            <person name="Birren B."/>
        </authorList>
    </citation>
    <scope>NUCLEOTIDE SEQUENCE [LARGE SCALE GENOMIC DNA]</scope>
    <source>
        <strain evidence="3 4">Ckrusei653</strain>
    </source>
</reference>
<dbReference type="PANTHER" id="PTHR18063">
    <property type="entry name" value="NF-E2 INDUCIBLE PROTEIN"/>
    <property type="match status" value="1"/>
</dbReference>
<organism evidence="3 4">
    <name type="scientific">Pichia kudriavzevii</name>
    <name type="common">Yeast</name>
    <name type="synonym">Issatchenkia orientalis</name>
    <dbReference type="NCBI Taxonomy" id="4909"/>
    <lineage>
        <taxon>Eukaryota</taxon>
        <taxon>Fungi</taxon>
        <taxon>Dikarya</taxon>
        <taxon>Ascomycota</taxon>
        <taxon>Saccharomycotina</taxon>
        <taxon>Pichiomycetes</taxon>
        <taxon>Pichiales</taxon>
        <taxon>Pichiaceae</taxon>
        <taxon>Pichia</taxon>
    </lineage>
</organism>
<feature type="compositionally biased region" description="Basic residues" evidence="1">
    <location>
        <begin position="346"/>
        <end position="358"/>
    </location>
</feature>
<dbReference type="EMBL" id="NHMM01000008">
    <property type="protein sequence ID" value="OUT20415.1"/>
    <property type="molecule type" value="Genomic_DNA"/>
</dbReference>
<feature type="region of interest" description="Disordered" evidence="1">
    <location>
        <begin position="296"/>
        <end position="358"/>
    </location>
</feature>
<dbReference type="PANTHER" id="PTHR18063:SF6">
    <property type="entry name" value="UBIQUITIN CARBOXYL-TERMINAL HYDROLASE"/>
    <property type="match status" value="1"/>
</dbReference>
<evidence type="ECO:0000313" key="4">
    <source>
        <dbReference type="Proteomes" id="UP000195871"/>
    </source>
</evidence>
<dbReference type="AlphaFoldDB" id="A0A1Z8JIL4"/>
<accession>A0A1Z8JIL4</accession>
<feature type="compositionally biased region" description="Polar residues" evidence="1">
    <location>
        <begin position="332"/>
        <end position="343"/>
    </location>
</feature>
<evidence type="ECO:0000256" key="1">
    <source>
        <dbReference type="SAM" id="MobiDB-lite"/>
    </source>
</evidence>
<dbReference type="GO" id="GO:0071944">
    <property type="term" value="C:cell periphery"/>
    <property type="evidence" value="ECO:0007669"/>
    <property type="project" value="TreeGrafter"/>
</dbReference>
<dbReference type="GO" id="GO:1990380">
    <property type="term" value="F:K48-linked deubiquitinase activity"/>
    <property type="evidence" value="ECO:0007669"/>
    <property type="project" value="InterPro"/>
</dbReference>
<dbReference type="InterPro" id="IPR007518">
    <property type="entry name" value="MINDY"/>
</dbReference>
<dbReference type="GO" id="GO:0071108">
    <property type="term" value="P:protein K48-linked deubiquitination"/>
    <property type="evidence" value="ECO:0007669"/>
    <property type="project" value="TreeGrafter"/>
</dbReference>
<evidence type="ECO:0000259" key="2">
    <source>
        <dbReference type="Pfam" id="PF04424"/>
    </source>
</evidence>
<name>A0A1Z8JIL4_PICKU</name>
<comment type="caution">
    <text evidence="3">The sequence shown here is derived from an EMBL/GenBank/DDBJ whole genome shotgun (WGS) entry which is preliminary data.</text>
</comment>
<gene>
    <name evidence="3" type="ORF">CAS74_004665</name>
</gene>
<dbReference type="GO" id="GO:0005829">
    <property type="term" value="C:cytosol"/>
    <property type="evidence" value="ECO:0007669"/>
    <property type="project" value="TreeGrafter"/>
</dbReference>
<dbReference type="InterPro" id="IPR033979">
    <property type="entry name" value="MINDY_domain"/>
</dbReference>
<dbReference type="GO" id="GO:0016807">
    <property type="term" value="F:cysteine-type carboxypeptidase activity"/>
    <property type="evidence" value="ECO:0007669"/>
    <property type="project" value="TreeGrafter"/>
</dbReference>
<dbReference type="VEuPathDB" id="FungiDB:C5L36_0B10950"/>
<dbReference type="Pfam" id="PF04424">
    <property type="entry name" value="MINDY_DUB"/>
    <property type="match status" value="1"/>
</dbReference>
<sequence>MSTFQITVNSNSVPVLRQNENGPCYIIALVNAILLRDSQSQSQSQSVQDFVAKLTELEKSQKKVPIDEIYAFLVDSLLGMESLDPTEIMNTLPVLESGLLINPAFDDPVVTDFGLYSEAISAILSHFKVKLYHGFIMPYDLLDRLHENGIETTFDSCQDYLVSHIDHPDDDMALQISTFLSSEQTQLTESGLELLTQQLSDDEIAIFFRNDHYSTCTKHNNRVYLLVTDVGYINQRDIVWQPLALDNDTDFVNFSFERSRIVSPERIKDPKLQEQEEADLQLARQIQVQEDEHLSKRLQRDKNKHQQKSQGKISQKTPQKQELQPQQHQQTYSNKVQKTSNGKACSLKKSKKKSCIIV</sequence>
<proteinExistence type="predicted"/>
<evidence type="ECO:0000313" key="3">
    <source>
        <dbReference type="EMBL" id="OUT20415.1"/>
    </source>
</evidence>
<feature type="domain" description="MINDY deubiquitinase" evidence="2">
    <location>
        <begin position="5"/>
        <end position="256"/>
    </location>
</feature>
<feature type="compositionally biased region" description="Low complexity" evidence="1">
    <location>
        <begin position="315"/>
        <end position="331"/>
    </location>
</feature>
<dbReference type="GO" id="GO:0004843">
    <property type="term" value="F:cysteine-type deubiquitinase activity"/>
    <property type="evidence" value="ECO:0007669"/>
    <property type="project" value="InterPro"/>
</dbReference>
<dbReference type="Proteomes" id="UP000195871">
    <property type="component" value="Unassembled WGS sequence"/>
</dbReference>
<protein>
    <recommendedName>
        <fullName evidence="2">MINDY deubiquitinase domain-containing protein</fullName>
    </recommendedName>
</protein>